<feature type="domain" description="Bacterial transcriptional activator" evidence="1">
    <location>
        <begin position="125"/>
        <end position="258"/>
    </location>
</feature>
<dbReference type="InterPro" id="IPR011990">
    <property type="entry name" value="TPR-like_helical_dom_sf"/>
</dbReference>
<dbReference type="AlphaFoldDB" id="A0A2M9FXM1"/>
<dbReference type="SMART" id="SM01043">
    <property type="entry name" value="BTAD"/>
    <property type="match status" value="1"/>
</dbReference>
<organism evidence="2 3">
    <name type="scientific">Minwuia thermotolerans</name>
    <dbReference type="NCBI Taxonomy" id="2056226"/>
    <lineage>
        <taxon>Bacteria</taxon>
        <taxon>Pseudomonadati</taxon>
        <taxon>Pseudomonadota</taxon>
        <taxon>Alphaproteobacteria</taxon>
        <taxon>Minwuiales</taxon>
        <taxon>Minwuiaceae</taxon>
        <taxon>Minwuia</taxon>
    </lineage>
</organism>
<dbReference type="InterPro" id="IPR036388">
    <property type="entry name" value="WH-like_DNA-bd_sf"/>
</dbReference>
<dbReference type="InterPro" id="IPR051677">
    <property type="entry name" value="AfsR-DnrI-RedD_regulator"/>
</dbReference>
<dbReference type="Proteomes" id="UP000229498">
    <property type="component" value="Unassembled WGS sequence"/>
</dbReference>
<dbReference type="Gene3D" id="1.10.10.10">
    <property type="entry name" value="Winged helix-like DNA-binding domain superfamily/Winged helix DNA-binding domain"/>
    <property type="match status" value="1"/>
</dbReference>
<dbReference type="InterPro" id="IPR005158">
    <property type="entry name" value="BTAD"/>
</dbReference>
<evidence type="ECO:0000313" key="2">
    <source>
        <dbReference type="EMBL" id="PJK28200.1"/>
    </source>
</evidence>
<dbReference type="OrthoDB" id="649979at2"/>
<sequence>MKTASIQVAGVLDASEADAAAVSSAAMSRGLELQCLGRLELRRDGEVLPLPRSRKTRALLGYLALTDRRYSRDRLVSLFWSVPDDPRGALRWSLSKLRVALDEPDRRRVLADRDTVALDLSDADVDVIRLRDLVDAGLGDVKTETLLAAVEAFEGELFAGLDLPDSHEFQFWLVSARESAAGIRAKLDRELLRRFADDPACGLPHARALVDFDPYDQEAQGALISALWRMGETARAEAQYRQILRELEQEGIDAAALRNAWNDRNARRIIAASPAASDAPEAASRAGPAEVVGVAEPPAAEEAASILRRPAVAVLPFDDMSGDPDKAYFADGITEEIITALSQWRWFPVIARTSTFAYRGRNLPVEDVGRQLGARYVVQGSVRRAGARVRVVAQLIDAESGLSIWGQRYDREISDIFELQDDIATQIVVEIEPEVARAERKRAERRKPESLDVWDLNLRALASIDRGGPRDLQRALETLDRSLEIEPHSSYTHALRAYALYNRSLINWTDDPVSAAGRVMDAARQAVELDDKNWLGHALLGISTMWRLRDYDGASAAEERALALNPTAPLAHQFLGCVRNFDGRPAEALPHLASSLKLNPGPSSATLLLADMSLSHLLVGDLDQSVTYARRAISRYWGNTRAWERLAAALGLQGRTAEAAEAFQQIVGRGGMPGPEYFTTTYPFRTDEHRDRLLGGLSEAGLTL</sequence>
<dbReference type="Gene3D" id="3.40.50.10070">
    <property type="entry name" value="TolB, N-terminal domain"/>
    <property type="match status" value="1"/>
</dbReference>
<dbReference type="EMBL" id="PHIG01000047">
    <property type="protein sequence ID" value="PJK28200.1"/>
    <property type="molecule type" value="Genomic_DNA"/>
</dbReference>
<gene>
    <name evidence="2" type="ORF">CVT23_17635</name>
</gene>
<name>A0A2M9FXM1_9PROT</name>
<dbReference type="Pfam" id="PF03704">
    <property type="entry name" value="BTAD"/>
    <property type="match status" value="1"/>
</dbReference>
<dbReference type="SUPFAM" id="SSF48452">
    <property type="entry name" value="TPR-like"/>
    <property type="match status" value="1"/>
</dbReference>
<accession>A0A2M9FXM1</accession>
<reference evidence="2 3" key="1">
    <citation type="submission" date="2017-11" db="EMBL/GenBank/DDBJ databases">
        <title>Draft genome sequence of Rhizobiales bacterium SY3-13.</title>
        <authorList>
            <person name="Sun C."/>
        </authorList>
    </citation>
    <scope>NUCLEOTIDE SEQUENCE [LARGE SCALE GENOMIC DNA]</scope>
    <source>
        <strain evidence="2 3">SY3-13</strain>
    </source>
</reference>
<comment type="caution">
    <text evidence="2">The sequence shown here is derived from an EMBL/GenBank/DDBJ whole genome shotgun (WGS) entry which is preliminary data.</text>
</comment>
<dbReference type="SUPFAM" id="SSF52964">
    <property type="entry name" value="TolB, N-terminal domain"/>
    <property type="match status" value="1"/>
</dbReference>
<evidence type="ECO:0000313" key="3">
    <source>
        <dbReference type="Proteomes" id="UP000229498"/>
    </source>
</evidence>
<evidence type="ECO:0000259" key="1">
    <source>
        <dbReference type="SMART" id="SM01043"/>
    </source>
</evidence>
<dbReference type="PANTHER" id="PTHR35807">
    <property type="entry name" value="TRANSCRIPTIONAL REGULATOR REDD-RELATED"/>
    <property type="match status" value="1"/>
</dbReference>
<dbReference type="Gene3D" id="1.25.40.10">
    <property type="entry name" value="Tetratricopeptide repeat domain"/>
    <property type="match status" value="3"/>
</dbReference>
<protein>
    <recommendedName>
        <fullName evidence="1">Bacterial transcriptional activator domain-containing protein</fullName>
    </recommendedName>
</protein>
<proteinExistence type="predicted"/>
<keyword evidence="3" id="KW-1185">Reference proteome</keyword>